<keyword evidence="4" id="KW-1185">Reference proteome</keyword>
<dbReference type="GO" id="GO:0003934">
    <property type="term" value="F:GTP cyclohydrolase I activity"/>
    <property type="evidence" value="ECO:0007669"/>
    <property type="project" value="UniProtKB-UniRule"/>
</dbReference>
<evidence type="ECO:0000313" key="3">
    <source>
        <dbReference type="EMBL" id="GAP65861.1"/>
    </source>
</evidence>
<evidence type="ECO:0000256" key="2">
    <source>
        <dbReference type="HAMAP-Rule" id="MF_01527"/>
    </source>
</evidence>
<comment type="pathway">
    <text evidence="2">Cofactor biosynthesis; 7,8-dihydroneopterin triphosphate biosynthesis; 7,8-dihydroneopterin triphosphate from GTP: step 1/1.</text>
</comment>
<evidence type="ECO:0000256" key="1">
    <source>
        <dbReference type="ARBA" id="ARBA00022801"/>
    </source>
</evidence>
<gene>
    <name evidence="2" type="primary">folE2</name>
    <name evidence="3" type="ORF">MBSD_n1152</name>
</gene>
<organism evidence="3">
    <name type="scientific">Mizugakiibacter sediminis</name>
    <dbReference type="NCBI Taxonomy" id="1475481"/>
    <lineage>
        <taxon>Bacteria</taxon>
        <taxon>Pseudomonadati</taxon>
        <taxon>Pseudomonadota</taxon>
        <taxon>Gammaproteobacteria</taxon>
        <taxon>Lysobacterales</taxon>
        <taxon>Rhodanobacteraceae</taxon>
        <taxon>Mizugakiibacter</taxon>
    </lineage>
</organism>
<reference evidence="3" key="1">
    <citation type="submission" date="2015-08" db="EMBL/GenBank/DDBJ databases">
        <title>Complete DNA Sequence of Pseudomonas syringae pv. actinidiae, the Causal Agent of Kiwifruit Canker Disease.</title>
        <authorList>
            <person name="Rikkerink E.H.A."/>
            <person name="Fineran P.C."/>
        </authorList>
    </citation>
    <scope>NUCLEOTIDE SEQUENCE</scope>
    <source>
        <strain evidence="3">SkMP5</strain>
    </source>
</reference>
<comment type="function">
    <text evidence="2">Converts GTP to 7,8-dihydroneopterin triphosphate.</text>
</comment>
<comment type="similarity">
    <text evidence="2">Belongs to the GTP cyclohydrolase IV family.</text>
</comment>
<evidence type="ECO:0000313" key="4">
    <source>
        <dbReference type="Proteomes" id="UP000253740"/>
    </source>
</evidence>
<dbReference type="Gene3D" id="3.10.270.10">
    <property type="entry name" value="Urate Oxidase"/>
    <property type="match status" value="1"/>
</dbReference>
<keyword evidence="1 2" id="KW-0378">Hydrolase</keyword>
<dbReference type="AlphaFoldDB" id="A0A0K8QMB6"/>
<dbReference type="EMBL" id="DF970177">
    <property type="protein sequence ID" value="GAP65861.1"/>
    <property type="molecule type" value="Genomic_DNA"/>
</dbReference>
<name>A0A0K8QMB6_9GAMM</name>
<dbReference type="PANTHER" id="PTHR36445">
    <property type="entry name" value="GTP CYCLOHYDROLASE MPTA"/>
    <property type="match status" value="1"/>
</dbReference>
<dbReference type="Proteomes" id="UP000253740">
    <property type="component" value="Unassembled WGS sequence"/>
</dbReference>
<accession>A0A0K8QMB6</accession>
<sequence length="329" mass="36118">MRETTMSTDLNTQRAMPDVAVEARPGVAGRLEWVGMDEVQMPVRLATADGGVVQSAARVAAYVNLARPEARGIHMSRLYLHLDRTLDAEPLTPALLRRMLRGFLDSHADLSDRAMVRIAFEHLVRRPALVSDHRGWKAYPVTITATLQRGRFEVELATAVLYSSTCPASAALARQLIQDGFAQAFPAAQALDREAVLAWLGSEHGIRATPHSQRSAAEVRVRLNPGFDFPLIDLIDRIEDALQTPVQAAVKRVDEQRFALLNGGNLMFCEDAARRLQQALDADERIADFWVRASHYESLHPHDAVAIATKGVEGGYGPADHALAPLGAR</sequence>
<dbReference type="InterPro" id="IPR022838">
    <property type="entry name" value="GTP_cyclohydrolase_FolE2"/>
</dbReference>
<dbReference type="Pfam" id="PF02649">
    <property type="entry name" value="GCHY-1"/>
    <property type="match status" value="1"/>
</dbReference>
<dbReference type="STRING" id="1475481.GCA_000953855_01172"/>
<feature type="site" description="May be catalytically important" evidence="2">
    <location>
        <position position="166"/>
    </location>
</feature>
<dbReference type="InterPro" id="IPR003801">
    <property type="entry name" value="GTP_cyclohydrolase_FolE2/MptA"/>
</dbReference>
<dbReference type="PANTHER" id="PTHR36445:SF1">
    <property type="entry name" value="GTP CYCLOHYDROLASE MPTA"/>
    <property type="match status" value="1"/>
</dbReference>
<dbReference type="GO" id="GO:0046654">
    <property type="term" value="P:tetrahydrofolate biosynthetic process"/>
    <property type="evidence" value="ECO:0007669"/>
    <property type="project" value="UniProtKB-UniRule"/>
</dbReference>
<protein>
    <recommendedName>
        <fullName evidence="2">GTP cyclohydrolase FolE2</fullName>
        <ecNumber evidence="2">3.5.4.16</ecNumber>
    </recommendedName>
</protein>
<dbReference type="EC" id="3.5.4.16" evidence="2"/>
<dbReference type="HAMAP" id="MF_01527_B">
    <property type="entry name" value="GTP_cyclohydrol_B"/>
    <property type="match status" value="1"/>
</dbReference>
<dbReference type="NCBIfam" id="NF010200">
    <property type="entry name" value="PRK13674.1-1"/>
    <property type="match status" value="1"/>
</dbReference>
<proteinExistence type="inferred from homology"/>
<dbReference type="UniPathway" id="UPA00848">
    <property type="reaction ID" value="UER00151"/>
</dbReference>
<comment type="catalytic activity">
    <reaction evidence="2">
        <text>GTP + H2O = 7,8-dihydroneopterin 3'-triphosphate + formate + H(+)</text>
        <dbReference type="Rhea" id="RHEA:17473"/>
        <dbReference type="ChEBI" id="CHEBI:15377"/>
        <dbReference type="ChEBI" id="CHEBI:15378"/>
        <dbReference type="ChEBI" id="CHEBI:15740"/>
        <dbReference type="ChEBI" id="CHEBI:37565"/>
        <dbReference type="ChEBI" id="CHEBI:58462"/>
        <dbReference type="EC" id="3.5.4.16"/>
    </reaction>
</comment>